<comment type="cofactor">
    <cofactor evidence="6">
        <name>[2Fe-2S] cluster</name>
        <dbReference type="ChEBI" id="CHEBI:190135"/>
    </cofactor>
</comment>
<dbReference type="EMBL" id="VIFM01000470">
    <property type="protein sequence ID" value="TQF08715.1"/>
    <property type="molecule type" value="Genomic_DNA"/>
</dbReference>
<comment type="caution">
    <text evidence="8">The sequence shown here is derived from an EMBL/GenBank/DDBJ whole genome shotgun (WGS) entry which is preliminary data.</text>
</comment>
<dbReference type="CDD" id="cd03467">
    <property type="entry name" value="Rieske"/>
    <property type="match status" value="1"/>
</dbReference>
<evidence type="ECO:0000313" key="9">
    <source>
        <dbReference type="Proteomes" id="UP000315369"/>
    </source>
</evidence>
<gene>
    <name evidence="8" type="ORF">FJV41_48440</name>
</gene>
<dbReference type="InterPro" id="IPR017941">
    <property type="entry name" value="Rieske_2Fe-2S"/>
</dbReference>
<dbReference type="InterPro" id="IPR014349">
    <property type="entry name" value="Rieske_Fe-S_prot"/>
</dbReference>
<dbReference type="PANTHER" id="PTHR10134">
    <property type="entry name" value="CYTOCHROME B-C1 COMPLEX SUBUNIT RIESKE, MITOCHONDRIAL"/>
    <property type="match status" value="1"/>
</dbReference>
<evidence type="ECO:0000259" key="7">
    <source>
        <dbReference type="PROSITE" id="PS51296"/>
    </source>
</evidence>
<dbReference type="SUPFAM" id="SSF50022">
    <property type="entry name" value="ISP domain"/>
    <property type="match status" value="1"/>
</dbReference>
<sequence>EWREAIVLDLPPDGAACPGAPVPGTAEEGWVEVRLADHPALQSPGGHAEVRVPEALLDVVLVHTRPGCFVALWRICTHGDCAVDWLPAEGVMECPCHGSRFALDGAVLQGPAQRALTAFTAVRHGQSVFIHRPR</sequence>
<dbReference type="GO" id="GO:0046872">
    <property type="term" value="F:metal ion binding"/>
    <property type="evidence" value="ECO:0007669"/>
    <property type="project" value="UniProtKB-KW"/>
</dbReference>
<feature type="non-terminal residue" evidence="8">
    <location>
        <position position="1"/>
    </location>
</feature>
<dbReference type="Gene3D" id="2.102.10.10">
    <property type="entry name" value="Rieske [2Fe-2S] iron-sulphur domain"/>
    <property type="match status" value="1"/>
</dbReference>
<name>A0A540WI61_9BACT</name>
<evidence type="ECO:0000256" key="6">
    <source>
        <dbReference type="ARBA" id="ARBA00034078"/>
    </source>
</evidence>
<dbReference type="InterPro" id="IPR005805">
    <property type="entry name" value="Rieske_Fe-S_prot_C"/>
</dbReference>
<evidence type="ECO:0000256" key="1">
    <source>
        <dbReference type="ARBA" id="ARBA00022714"/>
    </source>
</evidence>
<proteinExistence type="predicted"/>
<reference evidence="8 9" key="1">
    <citation type="submission" date="2019-06" db="EMBL/GenBank/DDBJ databases">
        <authorList>
            <person name="Livingstone P."/>
            <person name="Whitworth D."/>
        </authorList>
    </citation>
    <scope>NUCLEOTIDE SEQUENCE [LARGE SCALE GENOMIC DNA]</scope>
    <source>
        <strain evidence="8 9">AM401</strain>
    </source>
</reference>
<dbReference type="PROSITE" id="PS51296">
    <property type="entry name" value="RIESKE"/>
    <property type="match status" value="1"/>
</dbReference>
<evidence type="ECO:0000256" key="5">
    <source>
        <dbReference type="ARBA" id="ARBA00023157"/>
    </source>
</evidence>
<dbReference type="GO" id="GO:0016020">
    <property type="term" value="C:membrane"/>
    <property type="evidence" value="ECO:0007669"/>
    <property type="project" value="InterPro"/>
</dbReference>
<keyword evidence="2" id="KW-0479">Metal-binding</keyword>
<evidence type="ECO:0000256" key="3">
    <source>
        <dbReference type="ARBA" id="ARBA00023004"/>
    </source>
</evidence>
<dbReference type="RefSeq" id="WP_141649395.1">
    <property type="nucleotide sequence ID" value="NZ_VIFM01000470.1"/>
</dbReference>
<keyword evidence="5" id="KW-1015">Disulfide bond</keyword>
<organism evidence="8 9">
    <name type="scientific">Myxococcus llanfairpwllgwyngyllgogerychwyrndrobwllllantysiliogogogochensis</name>
    <dbReference type="NCBI Taxonomy" id="2590453"/>
    <lineage>
        <taxon>Bacteria</taxon>
        <taxon>Pseudomonadati</taxon>
        <taxon>Myxococcota</taxon>
        <taxon>Myxococcia</taxon>
        <taxon>Myxococcales</taxon>
        <taxon>Cystobacterineae</taxon>
        <taxon>Myxococcaceae</taxon>
        <taxon>Myxococcus</taxon>
    </lineage>
</organism>
<protein>
    <submittedName>
        <fullName evidence="8">Rieske (2Fe-2S) protein</fullName>
    </submittedName>
</protein>
<dbReference type="InterPro" id="IPR036922">
    <property type="entry name" value="Rieske_2Fe-2S_sf"/>
</dbReference>
<keyword evidence="1" id="KW-0001">2Fe-2S</keyword>
<dbReference type="GO" id="GO:0051537">
    <property type="term" value="F:2 iron, 2 sulfur cluster binding"/>
    <property type="evidence" value="ECO:0007669"/>
    <property type="project" value="UniProtKB-KW"/>
</dbReference>
<accession>A0A540WI61</accession>
<keyword evidence="4" id="KW-0411">Iron-sulfur</keyword>
<keyword evidence="3" id="KW-0408">Iron</keyword>
<dbReference type="OrthoDB" id="9767869at2"/>
<dbReference type="AlphaFoldDB" id="A0A540WI61"/>
<keyword evidence="9" id="KW-1185">Reference proteome</keyword>
<evidence type="ECO:0000313" key="8">
    <source>
        <dbReference type="EMBL" id="TQF08715.1"/>
    </source>
</evidence>
<dbReference type="Proteomes" id="UP000315369">
    <property type="component" value="Unassembled WGS sequence"/>
</dbReference>
<evidence type="ECO:0000256" key="2">
    <source>
        <dbReference type="ARBA" id="ARBA00022723"/>
    </source>
</evidence>
<dbReference type="PRINTS" id="PR00162">
    <property type="entry name" value="RIESKE"/>
</dbReference>
<evidence type="ECO:0000256" key="4">
    <source>
        <dbReference type="ARBA" id="ARBA00023014"/>
    </source>
</evidence>
<dbReference type="Pfam" id="PF00355">
    <property type="entry name" value="Rieske"/>
    <property type="match status" value="1"/>
</dbReference>
<feature type="domain" description="Rieske" evidence="7">
    <location>
        <begin position="30"/>
        <end position="130"/>
    </location>
</feature>